<dbReference type="SUPFAM" id="SSF48726">
    <property type="entry name" value="Immunoglobulin"/>
    <property type="match status" value="2"/>
</dbReference>
<evidence type="ECO:0000259" key="2">
    <source>
        <dbReference type="PROSITE" id="PS50835"/>
    </source>
</evidence>
<dbReference type="PROSITE" id="PS50835">
    <property type="entry name" value="IG_LIKE"/>
    <property type="match status" value="1"/>
</dbReference>
<evidence type="ECO:0000313" key="3">
    <source>
        <dbReference type="EMBL" id="RUS72091.1"/>
    </source>
</evidence>
<dbReference type="InterPro" id="IPR001309">
    <property type="entry name" value="Pept_C14_p20"/>
</dbReference>
<dbReference type="Pfam" id="PF13927">
    <property type="entry name" value="Ig_3"/>
    <property type="match status" value="1"/>
</dbReference>
<feature type="non-terminal residue" evidence="3">
    <location>
        <position position="407"/>
    </location>
</feature>
<evidence type="ECO:0000259" key="1">
    <source>
        <dbReference type="PROSITE" id="PS50208"/>
    </source>
</evidence>
<name>A0A3S0Z8Y2_ELYCH</name>
<dbReference type="InterPro" id="IPR013783">
    <property type="entry name" value="Ig-like_fold"/>
</dbReference>
<dbReference type="STRING" id="188477.A0A3S0Z8Y2"/>
<dbReference type="InterPro" id="IPR003599">
    <property type="entry name" value="Ig_sub"/>
</dbReference>
<protein>
    <recommendedName>
        <fullName evidence="5">Ig-like domain-containing protein</fullName>
    </recommendedName>
</protein>
<dbReference type="OrthoDB" id="412369at2759"/>
<dbReference type="InterPro" id="IPR029030">
    <property type="entry name" value="Caspase-like_dom_sf"/>
</dbReference>
<reference evidence="3 4" key="1">
    <citation type="submission" date="2019-01" db="EMBL/GenBank/DDBJ databases">
        <title>A draft genome assembly of the solar-powered sea slug Elysia chlorotica.</title>
        <authorList>
            <person name="Cai H."/>
            <person name="Li Q."/>
            <person name="Fang X."/>
            <person name="Li J."/>
            <person name="Curtis N.E."/>
            <person name="Altenburger A."/>
            <person name="Shibata T."/>
            <person name="Feng M."/>
            <person name="Maeda T."/>
            <person name="Schwartz J.A."/>
            <person name="Shigenobu S."/>
            <person name="Lundholm N."/>
            <person name="Nishiyama T."/>
            <person name="Yang H."/>
            <person name="Hasebe M."/>
            <person name="Li S."/>
            <person name="Pierce S.K."/>
            <person name="Wang J."/>
        </authorList>
    </citation>
    <scope>NUCLEOTIDE SEQUENCE [LARGE SCALE GENOMIC DNA]</scope>
    <source>
        <strain evidence="3">EC2010</strain>
        <tissue evidence="3">Whole organism of an adult</tissue>
    </source>
</reference>
<comment type="caution">
    <text evidence="3">The sequence shown here is derived from an EMBL/GenBank/DDBJ whole genome shotgun (WGS) entry which is preliminary data.</text>
</comment>
<dbReference type="Gene3D" id="3.40.50.1460">
    <property type="match status" value="1"/>
</dbReference>
<dbReference type="InterPro" id="IPR011600">
    <property type="entry name" value="Pept_C14_caspase"/>
</dbReference>
<dbReference type="EMBL" id="RQTK01001115">
    <property type="protein sequence ID" value="RUS72091.1"/>
    <property type="molecule type" value="Genomic_DNA"/>
</dbReference>
<dbReference type="InterPro" id="IPR052039">
    <property type="entry name" value="Caspase-related_regulators"/>
</dbReference>
<evidence type="ECO:0008006" key="5">
    <source>
        <dbReference type="Google" id="ProtNLM"/>
    </source>
</evidence>
<feature type="domain" description="Ig-like" evidence="2">
    <location>
        <begin position="184"/>
        <end position="270"/>
    </location>
</feature>
<dbReference type="PANTHER" id="PTHR22576:SF37">
    <property type="entry name" value="MUCOSA-ASSOCIATED LYMPHOID TISSUE LYMPHOMA TRANSLOCATION PROTEIN 1"/>
    <property type="match status" value="1"/>
</dbReference>
<dbReference type="PANTHER" id="PTHR22576">
    <property type="entry name" value="MUCOSA ASSOCIATED LYMPHOID TISSUE LYMPHOMA TRANSLOCATION PROTEIN 1/PARACASPASE"/>
    <property type="match status" value="1"/>
</dbReference>
<dbReference type="SUPFAM" id="SSF52129">
    <property type="entry name" value="Caspase-like"/>
    <property type="match status" value="1"/>
</dbReference>
<proteinExistence type="predicted"/>
<dbReference type="GO" id="GO:0006508">
    <property type="term" value="P:proteolysis"/>
    <property type="evidence" value="ECO:0007669"/>
    <property type="project" value="InterPro"/>
</dbReference>
<gene>
    <name evidence="3" type="ORF">EGW08_020152</name>
</gene>
<dbReference type="Proteomes" id="UP000271974">
    <property type="component" value="Unassembled WGS sequence"/>
</dbReference>
<dbReference type="SMART" id="SM00409">
    <property type="entry name" value="IG"/>
    <property type="match status" value="1"/>
</dbReference>
<organism evidence="3 4">
    <name type="scientific">Elysia chlorotica</name>
    <name type="common">Eastern emerald elysia</name>
    <name type="synonym">Sea slug</name>
    <dbReference type="NCBI Taxonomy" id="188477"/>
    <lineage>
        <taxon>Eukaryota</taxon>
        <taxon>Metazoa</taxon>
        <taxon>Spiralia</taxon>
        <taxon>Lophotrochozoa</taxon>
        <taxon>Mollusca</taxon>
        <taxon>Gastropoda</taxon>
        <taxon>Heterobranchia</taxon>
        <taxon>Euthyneura</taxon>
        <taxon>Panpulmonata</taxon>
        <taxon>Sacoglossa</taxon>
        <taxon>Placobranchoidea</taxon>
        <taxon>Plakobranchidae</taxon>
        <taxon>Elysia</taxon>
    </lineage>
</organism>
<keyword evidence="4" id="KW-1185">Reference proteome</keyword>
<accession>A0A3S0Z8Y2</accession>
<dbReference type="InterPro" id="IPR036179">
    <property type="entry name" value="Ig-like_dom_sf"/>
</dbReference>
<dbReference type="AlphaFoldDB" id="A0A3S0Z8Y2"/>
<dbReference type="GO" id="GO:0004197">
    <property type="term" value="F:cysteine-type endopeptidase activity"/>
    <property type="evidence" value="ECO:0007669"/>
    <property type="project" value="InterPro"/>
</dbReference>
<feature type="domain" description="Caspase family p20" evidence="1">
    <location>
        <begin position="319"/>
        <end position="407"/>
    </location>
</feature>
<dbReference type="Gene3D" id="2.60.40.10">
    <property type="entry name" value="Immunoglobulins"/>
    <property type="match status" value="2"/>
</dbReference>
<sequence length="407" mass="45665">MEVVDIGNKNLLDLDSTRFLKVRDHLNISHTPDHGWRAFVACLDGDYQLTNVEVLRIGNACSPTEALFKKLGSLGMTIDEFISYATRAADAVLMNIFNVHIEAEIVDHPMSEVVCVEGGLLTLSVEVTGFPAPHCRWCKDGSWIPGASHRRLELYDLQLIKCIYNDQTKKRLLIIFVYFSKADVEIKQQPTNTPVTIGGNALLSCEVWGPRHMEFQWFRGEVQLVDSSRIRGCNTPELSLFNIDESMLGCYYCRITSGSKYVETKGAAVQISELLLYSPRNYKATDKVVLLIGCADYRGDSMLKAPNNDHNYIFSIPALQVVSLLDLTRKEILAAVHEFSKLVGRGVYCVFYFCGHGFEVSGQLYLVPCDAPQGYTNVHSVSSDKIKNILLAKEPQLFCMILDVCRK</sequence>
<dbReference type="PROSITE" id="PS50208">
    <property type="entry name" value="CASPASE_P20"/>
    <property type="match status" value="1"/>
</dbReference>
<dbReference type="Pfam" id="PF00656">
    <property type="entry name" value="Peptidase_C14"/>
    <property type="match status" value="1"/>
</dbReference>
<dbReference type="InterPro" id="IPR007110">
    <property type="entry name" value="Ig-like_dom"/>
</dbReference>
<evidence type="ECO:0000313" key="4">
    <source>
        <dbReference type="Proteomes" id="UP000271974"/>
    </source>
</evidence>